<dbReference type="GO" id="GO:0006313">
    <property type="term" value="P:DNA transposition"/>
    <property type="evidence" value="ECO:0007669"/>
    <property type="project" value="InterPro"/>
</dbReference>
<evidence type="ECO:0000313" key="4">
    <source>
        <dbReference type="EMBL" id="CCF85955.1"/>
    </source>
</evidence>
<reference evidence="4 5" key="1">
    <citation type="journal article" date="2012" name="ISME J.">
        <title>Nitrification expanded: discovery, physiology and genomics of a nitrite-oxidizing bacterium from the phylum Chloroflexi.</title>
        <authorList>
            <person name="Sorokin D.Y."/>
            <person name="Lucker S."/>
            <person name="Vejmelkova D."/>
            <person name="Kostrikina N.A."/>
            <person name="Kleerebezem R."/>
            <person name="Rijpstra W.I."/>
            <person name="Damste J.S."/>
            <person name="Le Paslier D."/>
            <person name="Muyzer G."/>
            <person name="Wagner M."/>
            <person name="van Loosdrecht M.C."/>
            <person name="Daims H."/>
        </authorList>
    </citation>
    <scope>NUCLEOTIDE SEQUENCE [LARGE SCALE GENOMIC DNA]</scope>
    <source>
        <strain evidence="5">none</strain>
    </source>
</reference>
<feature type="domain" description="Transposase IS4-like" evidence="1">
    <location>
        <begin position="185"/>
        <end position="364"/>
    </location>
</feature>
<dbReference type="Pfam" id="PF01609">
    <property type="entry name" value="DDE_Tnp_1"/>
    <property type="match status" value="1"/>
</dbReference>
<dbReference type="InterPro" id="IPR038215">
    <property type="entry name" value="TN5-like_N_sf"/>
</dbReference>
<dbReference type="InterPro" id="IPR003201">
    <property type="entry name" value="Transposase_Tn5"/>
</dbReference>
<dbReference type="GO" id="GO:0004803">
    <property type="term" value="F:transposase activity"/>
    <property type="evidence" value="ECO:0007669"/>
    <property type="project" value="InterPro"/>
</dbReference>
<organism evidence="4 5">
    <name type="scientific">Nitrolancea hollandica Lb</name>
    <dbReference type="NCBI Taxonomy" id="1129897"/>
    <lineage>
        <taxon>Bacteria</taxon>
        <taxon>Pseudomonadati</taxon>
        <taxon>Thermomicrobiota</taxon>
        <taxon>Thermomicrobia</taxon>
        <taxon>Sphaerobacterales</taxon>
        <taxon>Sphaerobacterineae</taxon>
        <taxon>Sphaerobacteraceae</taxon>
        <taxon>Nitrolancea</taxon>
    </lineage>
</organism>
<dbReference type="Gene3D" id="3.90.350.10">
    <property type="entry name" value="Transposase Inhibitor Protein From Tn5, Chain A, domain 1"/>
    <property type="match status" value="1"/>
</dbReference>
<name>I4EMP2_9BACT</name>
<dbReference type="PANTHER" id="PTHR37319">
    <property type="entry name" value="TRANSPOSASE"/>
    <property type="match status" value="1"/>
</dbReference>
<dbReference type="EMBL" id="CAGS01000588">
    <property type="protein sequence ID" value="CCF85955.1"/>
    <property type="molecule type" value="Genomic_DNA"/>
</dbReference>
<evidence type="ECO:0000259" key="3">
    <source>
        <dbReference type="Pfam" id="PF14706"/>
    </source>
</evidence>
<dbReference type="Gene3D" id="1.10.246.40">
    <property type="entry name" value="Tn5 transposase, domain 1"/>
    <property type="match status" value="1"/>
</dbReference>
<dbReference type="InterPro" id="IPR014737">
    <property type="entry name" value="Transposase_Tn5-like_C"/>
</dbReference>
<accession>I4EMP2</accession>
<gene>
    <name evidence="4" type="ORF">NITHO_6280001</name>
</gene>
<dbReference type="Pfam" id="PF02281">
    <property type="entry name" value="Dimer_Tnp_Tn5"/>
    <property type="match status" value="1"/>
</dbReference>
<dbReference type="NCBIfam" id="NF033590">
    <property type="entry name" value="transpos_IS4_3"/>
    <property type="match status" value="1"/>
</dbReference>
<evidence type="ECO:0000259" key="1">
    <source>
        <dbReference type="Pfam" id="PF01609"/>
    </source>
</evidence>
<feature type="domain" description="Transposase Tn5-like N-terminal" evidence="3">
    <location>
        <begin position="14"/>
        <end position="72"/>
    </location>
</feature>
<dbReference type="InterPro" id="IPR047768">
    <property type="entry name" value="Tn5p-like"/>
</dbReference>
<proteinExistence type="predicted"/>
<dbReference type="InterPro" id="IPR014735">
    <property type="entry name" value="Transposase_Tn5-like_N"/>
</dbReference>
<evidence type="ECO:0000259" key="2">
    <source>
        <dbReference type="Pfam" id="PF02281"/>
    </source>
</evidence>
<dbReference type="InterPro" id="IPR012337">
    <property type="entry name" value="RNaseH-like_sf"/>
</dbReference>
<feature type="domain" description="Transposase Tn5 dimerisation" evidence="2">
    <location>
        <begin position="368"/>
        <end position="449"/>
    </location>
</feature>
<protein>
    <recommendedName>
        <fullName evidence="6">Transposase</fullName>
    </recommendedName>
</protein>
<comment type="caution">
    <text evidence="4">The sequence shown here is derived from an EMBL/GenBank/DDBJ whole genome shotgun (WGS) entry which is preliminary data.</text>
</comment>
<dbReference type="AlphaFoldDB" id="I4EMP2"/>
<dbReference type="Pfam" id="PF14706">
    <property type="entry name" value="Tnp_DNA_bind"/>
    <property type="match status" value="1"/>
</dbReference>
<dbReference type="InterPro" id="IPR054836">
    <property type="entry name" value="Tn5_transposase"/>
</dbReference>
<sequence>MQANEHETRTPMTDAWAAEELRQLDLGDARLNRRVVRLVTDLAAQPAVSVPQACGDWATTKAAYRLWDHTRVTPAAIRDAHIQATGARVASQERVLVLQDTTDLDFRHHPATTGLGPLEHPAQQGLKVHSALAASLAGVPLGLVHQAVWSRDPAAVGQRHRRRQRPTVEKESQRWLTALAASQAVIPVATGLITVADREADIYDLLAQPRRPGSELLIRATHNRKTDPEGYLWDTVRQQPLLGQHPVTVGRRPDQPPRTATLTVQVADLAIAPPRHHPERAQLAPVPVRAIWATERNPPEGTQPLRWQLLTTLPVTDLADAVQCLDWYALRWLIERYHYVLKSGCRIETLQLGTAERLERALATYELVAWRLLWLSYAARQAPTESCEAVLAQPEWQALYCTIHRTAHPPEQPPSLQQAVRWIAQLGGFLGRTRDGEPGVKTLWQGWRRLEDIAATWQLAHPSPGLMGNA</sequence>
<dbReference type="SUPFAM" id="SSF53098">
    <property type="entry name" value="Ribonuclease H-like"/>
    <property type="match status" value="1"/>
</dbReference>
<dbReference type="PANTHER" id="PTHR37319:SF1">
    <property type="entry name" value="TRANSPOSASE TN5 DIMERISATION DOMAIN-CONTAINING PROTEIN"/>
    <property type="match status" value="1"/>
</dbReference>
<evidence type="ECO:0008006" key="6">
    <source>
        <dbReference type="Google" id="ProtNLM"/>
    </source>
</evidence>
<evidence type="ECO:0000313" key="5">
    <source>
        <dbReference type="Proteomes" id="UP000004221"/>
    </source>
</evidence>
<keyword evidence="5" id="KW-1185">Reference proteome</keyword>
<dbReference type="GO" id="GO:0003677">
    <property type="term" value="F:DNA binding"/>
    <property type="evidence" value="ECO:0007669"/>
    <property type="project" value="InterPro"/>
</dbReference>
<dbReference type="Proteomes" id="UP000004221">
    <property type="component" value="Unassembled WGS sequence"/>
</dbReference>
<dbReference type="Gene3D" id="1.10.740.10">
    <property type="entry name" value="Transferase Inhibitor Protein From Tn5, Chain"/>
    <property type="match status" value="1"/>
</dbReference>
<dbReference type="InterPro" id="IPR002559">
    <property type="entry name" value="Transposase_11"/>
</dbReference>